<dbReference type="Gene3D" id="2.160.20.120">
    <property type="match status" value="2"/>
</dbReference>
<proteinExistence type="predicted"/>
<accession>A0A371RHX2</accession>
<sequence length="322" mass="33142">MLEVRGFVGTVEIREGRTLSVEVMGAPEGGPLEISRSGSSVLVEGDAREVKELYRRGAPYRRNGWGGGDDAIVKFGEFLEDYPVLSITLPKGAAFKLDEAALIIEADVNFGELHLQGMREVYGSIGTSTSAYVGIGGMGEISVGDVKNDLEIAIGGSGDIYAGRSGKASVKIGGSGDVDLGDVDGSLDIRIGGSGDVAAENVKGGVSVKIGGSGDVEVEEVGGGINVAISGSGDFHSESMNGELMVSINGSGDVEIEEGKSSATEIRISGNGDVYFGGVANNPVVKIHGGGDVEIEDYTGNVSVSGDKDDVRIGDLTFEKDR</sequence>
<name>A0A371RHX2_9PROT</name>
<evidence type="ECO:0000259" key="1">
    <source>
        <dbReference type="Pfam" id="PF10988"/>
    </source>
</evidence>
<feature type="domain" description="Putative auto-transporter adhesin head GIN" evidence="1">
    <location>
        <begin position="227"/>
        <end position="299"/>
    </location>
</feature>
<organism evidence="2 3">
    <name type="scientific">Parvularcula marina</name>
    <dbReference type="NCBI Taxonomy" id="2292771"/>
    <lineage>
        <taxon>Bacteria</taxon>
        <taxon>Pseudomonadati</taxon>
        <taxon>Pseudomonadota</taxon>
        <taxon>Alphaproteobacteria</taxon>
        <taxon>Parvularculales</taxon>
        <taxon>Parvularculaceae</taxon>
        <taxon>Parvularcula</taxon>
    </lineage>
</organism>
<dbReference type="InParanoid" id="A0A371RHX2"/>
<reference evidence="2 3" key="1">
    <citation type="submission" date="2018-08" db="EMBL/GenBank/DDBJ databases">
        <title>Parvularcula sp. SM1705, isolated from surface water of the South Sea China.</title>
        <authorList>
            <person name="Sun L."/>
        </authorList>
    </citation>
    <scope>NUCLEOTIDE SEQUENCE [LARGE SCALE GENOMIC DNA]</scope>
    <source>
        <strain evidence="2 3">SM1705</strain>
    </source>
</reference>
<gene>
    <name evidence="2" type="ORF">DX908_06935</name>
</gene>
<protein>
    <recommendedName>
        <fullName evidence="1">Putative auto-transporter adhesin head GIN domain-containing protein</fullName>
    </recommendedName>
</protein>
<dbReference type="Pfam" id="PF10988">
    <property type="entry name" value="DUF2807"/>
    <property type="match status" value="1"/>
</dbReference>
<dbReference type="Proteomes" id="UP000264589">
    <property type="component" value="Unassembled WGS sequence"/>
</dbReference>
<dbReference type="AlphaFoldDB" id="A0A371RHX2"/>
<evidence type="ECO:0000313" key="2">
    <source>
        <dbReference type="EMBL" id="RFB05049.1"/>
    </source>
</evidence>
<dbReference type="InterPro" id="IPR021255">
    <property type="entry name" value="DUF2807"/>
</dbReference>
<keyword evidence="3" id="KW-1185">Reference proteome</keyword>
<evidence type="ECO:0000313" key="3">
    <source>
        <dbReference type="Proteomes" id="UP000264589"/>
    </source>
</evidence>
<dbReference type="EMBL" id="QUQO01000001">
    <property type="protein sequence ID" value="RFB05049.1"/>
    <property type="molecule type" value="Genomic_DNA"/>
</dbReference>
<comment type="caution">
    <text evidence="2">The sequence shown here is derived from an EMBL/GenBank/DDBJ whole genome shotgun (WGS) entry which is preliminary data.</text>
</comment>